<feature type="region of interest" description="Disordered" evidence="1">
    <location>
        <begin position="1"/>
        <end position="77"/>
    </location>
</feature>
<comment type="caution">
    <text evidence="3">The sequence shown here is derived from an EMBL/GenBank/DDBJ whole genome shotgun (WGS) entry which is preliminary data.</text>
</comment>
<feature type="compositionally biased region" description="Low complexity" evidence="1">
    <location>
        <begin position="315"/>
        <end position="332"/>
    </location>
</feature>
<feature type="region of interest" description="Disordered" evidence="1">
    <location>
        <begin position="315"/>
        <end position="338"/>
    </location>
</feature>
<evidence type="ECO:0000313" key="3">
    <source>
        <dbReference type="EMBL" id="KAL2911958.1"/>
    </source>
</evidence>
<name>A0ABR4MXK3_9FUNG</name>
<dbReference type="InterPro" id="IPR013243">
    <property type="entry name" value="SCA7_dom"/>
</dbReference>
<dbReference type="PANTHER" id="PTHR47805">
    <property type="entry name" value="SAGA-ASSOCIATED FACTOR 73"/>
    <property type="match status" value="1"/>
</dbReference>
<dbReference type="PROSITE" id="PS51505">
    <property type="entry name" value="SCA7"/>
    <property type="match status" value="1"/>
</dbReference>
<accession>A0ABR4MXK3</accession>
<gene>
    <name evidence="3" type="primary">sgf73</name>
    <name evidence="3" type="ORF">HK105_208568</name>
</gene>
<dbReference type="Gene3D" id="6.10.140.1270">
    <property type="match status" value="1"/>
</dbReference>
<proteinExistence type="predicted"/>
<evidence type="ECO:0000256" key="1">
    <source>
        <dbReference type="SAM" id="MobiDB-lite"/>
    </source>
</evidence>
<feature type="compositionally biased region" description="Polar residues" evidence="1">
    <location>
        <begin position="28"/>
        <end position="39"/>
    </location>
</feature>
<feature type="compositionally biased region" description="Low complexity" evidence="1">
    <location>
        <begin position="40"/>
        <end position="68"/>
    </location>
</feature>
<organism evidence="3 4">
    <name type="scientific">Polyrhizophydium stewartii</name>
    <dbReference type="NCBI Taxonomy" id="2732419"/>
    <lineage>
        <taxon>Eukaryota</taxon>
        <taxon>Fungi</taxon>
        <taxon>Fungi incertae sedis</taxon>
        <taxon>Chytridiomycota</taxon>
        <taxon>Chytridiomycota incertae sedis</taxon>
        <taxon>Chytridiomycetes</taxon>
        <taxon>Rhizophydiales</taxon>
        <taxon>Rhizophydiales incertae sedis</taxon>
        <taxon>Polyrhizophydium</taxon>
    </lineage>
</organism>
<dbReference type="Proteomes" id="UP001527925">
    <property type="component" value="Unassembled WGS sequence"/>
</dbReference>
<dbReference type="Pfam" id="PF08313">
    <property type="entry name" value="SCA7"/>
    <property type="match status" value="1"/>
</dbReference>
<dbReference type="EMBL" id="JADGIZ020000082">
    <property type="protein sequence ID" value="KAL2911958.1"/>
    <property type="molecule type" value="Genomic_DNA"/>
</dbReference>
<protein>
    <submittedName>
        <fullName evidence="3">SAGA complex subunit Sgf73</fullName>
    </submittedName>
</protein>
<feature type="compositionally biased region" description="Low complexity" evidence="1">
    <location>
        <begin position="128"/>
        <end position="138"/>
    </location>
</feature>
<evidence type="ECO:0000259" key="2">
    <source>
        <dbReference type="PROSITE" id="PS51505"/>
    </source>
</evidence>
<dbReference type="PANTHER" id="PTHR47805:SF1">
    <property type="entry name" value="SAGA-ASSOCIATED FACTOR 73"/>
    <property type="match status" value="1"/>
</dbReference>
<evidence type="ECO:0000313" key="4">
    <source>
        <dbReference type="Proteomes" id="UP001527925"/>
    </source>
</evidence>
<keyword evidence="4" id="KW-1185">Reference proteome</keyword>
<feature type="domain" description="SCA7" evidence="2">
    <location>
        <begin position="171"/>
        <end position="237"/>
    </location>
</feature>
<feature type="compositionally biased region" description="Low complexity" evidence="1">
    <location>
        <begin position="1"/>
        <end position="18"/>
    </location>
</feature>
<feature type="region of interest" description="Disordered" evidence="1">
    <location>
        <begin position="119"/>
        <end position="178"/>
    </location>
</feature>
<dbReference type="InterPro" id="IPR037804">
    <property type="entry name" value="SGF73"/>
</dbReference>
<sequence>MSSKPNKLPKSSSASSLVSKKRKPPQTMPASMSTASTAFPTTIAALPQAQAQAQTQAHLQAAQQTQPPAGSPGTIALQGHAHVAPPIATQAAFTPASSLAHFAAPSIPHQMPAVQTLAAMAPPPPMAPSASASSHTMPSPVPAPATPRQEAAHPSQPLTPRANRGEAAKDKKIKGGPVNFDSQCGVMLDNGTPCARSITCKIHSVSSKRAVAGRSLPYDTLYQEHQTRSMLSRGNKERTAIAAKSIPRPAAAAPSVAEKINQEEEVSRVLAALRSFAPTSLVPTSQSCSSLGSWAQYKRRMAMADVFRDRDAAASTSGAAAGMAAPPGTLLGTPGFRS</sequence>
<reference evidence="3 4" key="1">
    <citation type="submission" date="2023-09" db="EMBL/GenBank/DDBJ databases">
        <title>Pangenome analysis of Batrachochytrium dendrobatidis and related Chytrids.</title>
        <authorList>
            <person name="Yacoub M.N."/>
            <person name="Stajich J.E."/>
            <person name="James T.Y."/>
        </authorList>
    </citation>
    <scope>NUCLEOTIDE SEQUENCE [LARGE SCALE GENOMIC DNA]</scope>
    <source>
        <strain evidence="3 4">JEL0888</strain>
    </source>
</reference>